<dbReference type="PANTHER" id="PTHR36888:SF2">
    <property type="entry name" value="TETRATRICOPEPTIDE REPEAT (TPR)-LIKE SUPERFAMILY PROTEIN"/>
    <property type="match status" value="1"/>
</dbReference>
<dbReference type="AlphaFoldDB" id="A0AAN7JBP4"/>
<feature type="transmembrane region" description="Helical" evidence="1">
    <location>
        <begin position="124"/>
        <end position="144"/>
    </location>
</feature>
<dbReference type="EMBL" id="JAXIOK010000021">
    <property type="protein sequence ID" value="KAK4745461.1"/>
    <property type="molecule type" value="Genomic_DNA"/>
</dbReference>
<evidence type="ECO:0000313" key="2">
    <source>
        <dbReference type="EMBL" id="KAK4745461.1"/>
    </source>
</evidence>
<keyword evidence="3" id="KW-1185">Reference proteome</keyword>
<reference evidence="2 3" key="1">
    <citation type="journal article" date="2023" name="Hortic Res">
        <title>Pangenome of water caltrop reveals structural variations and asymmetric subgenome divergence after allopolyploidization.</title>
        <authorList>
            <person name="Zhang X."/>
            <person name="Chen Y."/>
            <person name="Wang L."/>
            <person name="Yuan Y."/>
            <person name="Fang M."/>
            <person name="Shi L."/>
            <person name="Lu R."/>
            <person name="Comes H.P."/>
            <person name="Ma Y."/>
            <person name="Chen Y."/>
            <person name="Huang G."/>
            <person name="Zhou Y."/>
            <person name="Zheng Z."/>
            <person name="Qiu Y."/>
        </authorList>
    </citation>
    <scope>NUCLEOTIDE SEQUENCE [LARGE SCALE GENOMIC DNA]</scope>
    <source>
        <tissue evidence="2">Roots</tissue>
    </source>
</reference>
<comment type="caution">
    <text evidence="2">The sequence shown here is derived from an EMBL/GenBank/DDBJ whole genome shotgun (WGS) entry which is preliminary data.</text>
</comment>
<dbReference type="Proteomes" id="UP001345219">
    <property type="component" value="Chromosome 10"/>
</dbReference>
<feature type="transmembrane region" description="Helical" evidence="1">
    <location>
        <begin position="99"/>
        <end position="118"/>
    </location>
</feature>
<proteinExistence type="predicted"/>
<gene>
    <name evidence="2" type="ORF">SAY87_011773</name>
</gene>
<dbReference type="PANTHER" id="PTHR36888">
    <property type="entry name" value="TETRATRICOPEPTIDE-LIKE HELICAL DOMAIN-CONTAINING PROTEIN-RELATED"/>
    <property type="match status" value="1"/>
</dbReference>
<keyword evidence="1" id="KW-0812">Transmembrane</keyword>
<sequence length="265" mass="29643">MESLIFTDSTNISYLTRQFSIFRFPLDRNYLRILHVHRRKWPRNLDSQKLLLPRVRCAVESTSYGGWNDLRLAENEARPGESSQLDRVLVSAGFDDKRYALVFILGFVFALAISRVLIPSIIIFPAPVLVFAFGFSIGLVRGGIAGQVNGNKKRSEEDMIRFGGERLEVLVEYFNGVDDRVDRIKNGMQKAIDCNGVSSGDLLEYTEELKLISSSTSKARNAIYASIGSSEDLLTENVKSGKAEKEFGKLVLDFVGGCLEKVFLA</sequence>
<protein>
    <submittedName>
        <fullName evidence="2">Uncharacterized protein</fullName>
    </submittedName>
</protein>
<accession>A0AAN7JBP4</accession>
<organism evidence="2 3">
    <name type="scientific">Trapa incisa</name>
    <dbReference type="NCBI Taxonomy" id="236973"/>
    <lineage>
        <taxon>Eukaryota</taxon>
        <taxon>Viridiplantae</taxon>
        <taxon>Streptophyta</taxon>
        <taxon>Embryophyta</taxon>
        <taxon>Tracheophyta</taxon>
        <taxon>Spermatophyta</taxon>
        <taxon>Magnoliopsida</taxon>
        <taxon>eudicotyledons</taxon>
        <taxon>Gunneridae</taxon>
        <taxon>Pentapetalae</taxon>
        <taxon>rosids</taxon>
        <taxon>malvids</taxon>
        <taxon>Myrtales</taxon>
        <taxon>Lythraceae</taxon>
        <taxon>Trapa</taxon>
    </lineage>
</organism>
<keyword evidence="1" id="KW-0472">Membrane</keyword>
<keyword evidence="1" id="KW-1133">Transmembrane helix</keyword>
<evidence type="ECO:0000313" key="3">
    <source>
        <dbReference type="Proteomes" id="UP001345219"/>
    </source>
</evidence>
<evidence type="ECO:0000256" key="1">
    <source>
        <dbReference type="SAM" id="Phobius"/>
    </source>
</evidence>
<name>A0AAN7JBP4_9MYRT</name>